<keyword evidence="2" id="KW-1185">Reference proteome</keyword>
<comment type="caution">
    <text evidence="1">The sequence shown here is derived from an EMBL/GenBank/DDBJ whole genome shotgun (WGS) entry which is preliminary data.</text>
</comment>
<organism evidence="1 2">
    <name type="scientific">Novosphingobium hassiacum</name>
    <dbReference type="NCBI Taxonomy" id="173676"/>
    <lineage>
        <taxon>Bacteria</taxon>
        <taxon>Pseudomonadati</taxon>
        <taxon>Pseudomonadota</taxon>
        <taxon>Alphaproteobacteria</taxon>
        <taxon>Sphingomonadales</taxon>
        <taxon>Sphingomonadaceae</taxon>
        <taxon>Novosphingobium</taxon>
    </lineage>
</organism>
<gene>
    <name evidence="1" type="ORF">GGQ88_003595</name>
</gene>
<accession>A0A7W6EXP3</accession>
<proteinExistence type="predicted"/>
<dbReference type="EMBL" id="JACICY010000012">
    <property type="protein sequence ID" value="MBB3862295.1"/>
    <property type="molecule type" value="Genomic_DNA"/>
</dbReference>
<sequence length="107" mass="11521">MTETEAALLARSRAALLARFPLSRVSEAFFDDMLGVLPPAHIQGVPGFFVTEAVSEDVHAHFVHAGGRFYGAYVALGDPATFITYARIAAFDAVNPAPPVLAWYPDD</sequence>
<dbReference type="RefSeq" id="WP_183614799.1">
    <property type="nucleotide sequence ID" value="NZ_JACICY010000012.1"/>
</dbReference>
<dbReference type="Proteomes" id="UP000562395">
    <property type="component" value="Unassembled WGS sequence"/>
</dbReference>
<name>A0A7W6EXP3_9SPHN</name>
<reference evidence="1 2" key="1">
    <citation type="submission" date="2020-08" db="EMBL/GenBank/DDBJ databases">
        <title>Genomic Encyclopedia of Type Strains, Phase IV (KMG-IV): sequencing the most valuable type-strain genomes for metagenomic binning, comparative biology and taxonomic classification.</title>
        <authorList>
            <person name="Goeker M."/>
        </authorList>
    </citation>
    <scope>NUCLEOTIDE SEQUENCE [LARGE SCALE GENOMIC DNA]</scope>
    <source>
        <strain evidence="1 2">DSM 14552</strain>
    </source>
</reference>
<protein>
    <submittedName>
        <fullName evidence="1">Uncharacterized protein</fullName>
    </submittedName>
</protein>
<evidence type="ECO:0000313" key="2">
    <source>
        <dbReference type="Proteomes" id="UP000562395"/>
    </source>
</evidence>
<evidence type="ECO:0000313" key="1">
    <source>
        <dbReference type="EMBL" id="MBB3862295.1"/>
    </source>
</evidence>
<dbReference type="AlphaFoldDB" id="A0A7W6EXP3"/>